<feature type="compositionally biased region" description="Basic and acidic residues" evidence="2">
    <location>
        <begin position="686"/>
        <end position="696"/>
    </location>
</feature>
<dbReference type="AlphaFoldDB" id="A0AAD8UUV0"/>
<accession>A0AAD8UUV0</accession>
<evidence type="ECO:0000256" key="1">
    <source>
        <dbReference type="SAM" id="Coils"/>
    </source>
</evidence>
<dbReference type="Proteomes" id="UP001230268">
    <property type="component" value="Unassembled WGS sequence"/>
</dbReference>
<comment type="caution">
    <text evidence="3">The sequence shown here is derived from an EMBL/GenBank/DDBJ whole genome shotgun (WGS) entry which is preliminary data.</text>
</comment>
<feature type="coiled-coil region" evidence="1">
    <location>
        <begin position="310"/>
        <end position="340"/>
    </location>
</feature>
<evidence type="ECO:0000256" key="2">
    <source>
        <dbReference type="SAM" id="MobiDB-lite"/>
    </source>
</evidence>
<protein>
    <submittedName>
        <fullName evidence="3">Uncharacterized protein</fullName>
    </submittedName>
</protein>
<evidence type="ECO:0000313" key="3">
    <source>
        <dbReference type="EMBL" id="KAK1444957.1"/>
    </source>
</evidence>
<evidence type="ECO:0000313" key="4">
    <source>
        <dbReference type="Proteomes" id="UP001230268"/>
    </source>
</evidence>
<name>A0AAD8UUV0_BABGI</name>
<gene>
    <name evidence="3" type="ORF">BgAZ_108630</name>
</gene>
<keyword evidence="4" id="KW-1185">Reference proteome</keyword>
<reference evidence="3" key="1">
    <citation type="submission" date="2023-08" db="EMBL/GenBank/DDBJ databases">
        <title>Draft sequence of the Babesia gibsoni genome.</title>
        <authorList>
            <person name="Yamagishi J.Y."/>
            <person name="Xuan X.X."/>
        </authorList>
    </citation>
    <scope>NUCLEOTIDE SEQUENCE</scope>
    <source>
        <strain evidence="3">Azabu</strain>
    </source>
</reference>
<proteinExistence type="predicted"/>
<dbReference type="EMBL" id="JAVEPI010000001">
    <property type="protein sequence ID" value="KAK1444957.1"/>
    <property type="molecule type" value="Genomic_DNA"/>
</dbReference>
<sequence>MRVVPKLTVMCFVTSSTYDPHYEEGRNPYKPYINSYFDCRRLLSRKRHQIPLHTSSIDYDDVLDGPYYNRDFESEDYERELEEEEAADGDLDDTDRQLMEIEEEKKMQRRLSRMIKRSADMELPKTQVETQRMFPPGNPNDEAANKPPEELSLTKMLLMQADAKKNGAIIDDEDVTLVSGQNGNDRVVENEVPEESRGIKRYTDEELEKLRSEVPPLEAQFDEYDPVKIPSLANTTSEMITSIIQKPNVKGIDGLDQTFKIKDYTEMDDPPIPEDHIWLDAINEERKKKGKPEIPLEEGKNLRDNPEFVKDLKDLRLKQLNEMRQRARENREKRKEMNNTFYRKLPRNEMGFAQMEEADIEKLHFQEVREELRARGHRTGGGERVARNRLAYALKEKDDWRYKNIVQQPLDETNEKLPDHSREKIIELKQKMNLLEEVGDEGGMRTAIERLKARQDVIRFYEDPVGYLELDRNEPSRDETPEELEEMRNAPVIHDTQFIDAMQDPINRLPDIIPRTFNLQPDVERPYPEYKAMNKAELEELKKEYLNFKGGIHEQTLLEISRRYEISLDFLGDACCRLGAKVPIPLDMPLRGIISYSAMWDLIEFLNIADTVEVETFYTFLDIEAVAKELKKPVDEIVKACDKLGVKLPFGLKTKLNLHCLTILEKVIKDPDLNLEVLARDSKYRDPFDDTNDRRPSFPNSMQDDIYDNAVRSGNILDEEESYGAPPPEMS</sequence>
<organism evidence="3 4">
    <name type="scientific">Babesia gibsoni</name>
    <dbReference type="NCBI Taxonomy" id="33632"/>
    <lineage>
        <taxon>Eukaryota</taxon>
        <taxon>Sar</taxon>
        <taxon>Alveolata</taxon>
        <taxon>Apicomplexa</taxon>
        <taxon>Aconoidasida</taxon>
        <taxon>Piroplasmida</taxon>
        <taxon>Babesiidae</taxon>
        <taxon>Babesia</taxon>
    </lineage>
</organism>
<keyword evidence="1" id="KW-0175">Coiled coil</keyword>
<feature type="region of interest" description="Disordered" evidence="2">
    <location>
        <begin position="686"/>
        <end position="709"/>
    </location>
</feature>
<feature type="coiled-coil region" evidence="1">
    <location>
        <begin position="84"/>
        <end position="111"/>
    </location>
</feature>